<sequence length="153" mass="17341">MVARHSTSDPPVITITRRTATEAAPLFEDQIRSYRQGQQRRYNIPGAVSSSWKSANSVTSEVVNYIFYFICKSNITRGLVGRLSNTPNAGFAYEVENVVDYLASHGVRALPGRRYSTRDVLGQNWIIRQSVINIPMQPTEVNTRNLLYFLRCP</sequence>
<keyword evidence="2" id="KW-1185">Reference proteome</keyword>
<organism evidence="1 2">
    <name type="scientific">Zingiber officinale</name>
    <name type="common">Ginger</name>
    <name type="synonym">Amomum zingiber</name>
    <dbReference type="NCBI Taxonomy" id="94328"/>
    <lineage>
        <taxon>Eukaryota</taxon>
        <taxon>Viridiplantae</taxon>
        <taxon>Streptophyta</taxon>
        <taxon>Embryophyta</taxon>
        <taxon>Tracheophyta</taxon>
        <taxon>Spermatophyta</taxon>
        <taxon>Magnoliopsida</taxon>
        <taxon>Liliopsida</taxon>
        <taxon>Zingiberales</taxon>
        <taxon>Zingiberaceae</taxon>
        <taxon>Zingiber</taxon>
    </lineage>
</organism>
<dbReference type="Proteomes" id="UP000734854">
    <property type="component" value="Unassembled WGS sequence"/>
</dbReference>
<evidence type="ECO:0000313" key="2">
    <source>
        <dbReference type="Proteomes" id="UP000734854"/>
    </source>
</evidence>
<dbReference type="AlphaFoldDB" id="A0A8J5HV31"/>
<accession>A0A8J5HV31</accession>
<comment type="caution">
    <text evidence="1">The sequence shown here is derived from an EMBL/GenBank/DDBJ whole genome shotgun (WGS) entry which is preliminary data.</text>
</comment>
<evidence type="ECO:0000313" key="1">
    <source>
        <dbReference type="EMBL" id="KAG6532217.1"/>
    </source>
</evidence>
<protein>
    <submittedName>
        <fullName evidence="1">Uncharacterized protein</fullName>
    </submittedName>
</protein>
<dbReference type="EMBL" id="JACMSC010000002">
    <property type="protein sequence ID" value="KAG6532217.1"/>
    <property type="molecule type" value="Genomic_DNA"/>
</dbReference>
<gene>
    <name evidence="1" type="ORF">ZIOFF_006056</name>
</gene>
<proteinExistence type="predicted"/>
<name>A0A8J5HV31_ZINOF</name>
<reference evidence="1 2" key="1">
    <citation type="submission" date="2020-08" db="EMBL/GenBank/DDBJ databases">
        <title>Plant Genome Project.</title>
        <authorList>
            <person name="Zhang R.-G."/>
        </authorList>
    </citation>
    <scope>NUCLEOTIDE SEQUENCE [LARGE SCALE GENOMIC DNA]</scope>
    <source>
        <tissue evidence="1">Rhizome</tissue>
    </source>
</reference>